<evidence type="ECO:0000313" key="1">
    <source>
        <dbReference type="EMBL" id="KAF2476897.1"/>
    </source>
</evidence>
<protein>
    <submittedName>
        <fullName evidence="1">tRNA-specific adenosine deaminase</fullName>
    </submittedName>
</protein>
<comment type="caution">
    <text evidence="1">The sequence shown here is derived from an EMBL/GenBank/DDBJ whole genome shotgun (WGS) entry which is preliminary data.</text>
</comment>
<dbReference type="Proteomes" id="UP000799755">
    <property type="component" value="Unassembled WGS sequence"/>
</dbReference>
<evidence type="ECO:0000313" key="2">
    <source>
        <dbReference type="Proteomes" id="UP000799755"/>
    </source>
</evidence>
<dbReference type="EMBL" id="MU003493">
    <property type="protein sequence ID" value="KAF2476897.1"/>
    <property type="molecule type" value="Genomic_DNA"/>
</dbReference>
<name>A0ACB6RCS3_9PLEO</name>
<reference evidence="1" key="1">
    <citation type="journal article" date="2020" name="Stud. Mycol.">
        <title>101 Dothideomycetes genomes: a test case for predicting lifestyles and emergence of pathogens.</title>
        <authorList>
            <person name="Haridas S."/>
            <person name="Albert R."/>
            <person name="Binder M."/>
            <person name="Bloem J."/>
            <person name="Labutti K."/>
            <person name="Salamov A."/>
            <person name="Andreopoulos B."/>
            <person name="Baker S."/>
            <person name="Barry K."/>
            <person name="Bills G."/>
            <person name="Bluhm B."/>
            <person name="Cannon C."/>
            <person name="Castanera R."/>
            <person name="Culley D."/>
            <person name="Daum C."/>
            <person name="Ezra D."/>
            <person name="Gonzalez J."/>
            <person name="Henrissat B."/>
            <person name="Kuo A."/>
            <person name="Liang C."/>
            <person name="Lipzen A."/>
            <person name="Lutzoni F."/>
            <person name="Magnuson J."/>
            <person name="Mondo S."/>
            <person name="Nolan M."/>
            <person name="Ohm R."/>
            <person name="Pangilinan J."/>
            <person name="Park H.-J."/>
            <person name="Ramirez L."/>
            <person name="Alfaro M."/>
            <person name="Sun H."/>
            <person name="Tritt A."/>
            <person name="Yoshinaga Y."/>
            <person name="Zwiers L.-H."/>
            <person name="Turgeon B."/>
            <person name="Goodwin S."/>
            <person name="Spatafora J."/>
            <person name="Crous P."/>
            <person name="Grigoriev I."/>
        </authorList>
    </citation>
    <scope>NUCLEOTIDE SEQUENCE</scope>
    <source>
        <strain evidence="1">ATCC 200398</strain>
    </source>
</reference>
<gene>
    <name evidence="1" type="ORF">BDR25DRAFT_251330</name>
</gene>
<proteinExistence type="predicted"/>
<accession>A0ACB6RCS3</accession>
<keyword evidence="2" id="KW-1185">Reference proteome</keyword>
<organism evidence="1 2">
    <name type="scientific">Lindgomyces ingoldianus</name>
    <dbReference type="NCBI Taxonomy" id="673940"/>
    <lineage>
        <taxon>Eukaryota</taxon>
        <taxon>Fungi</taxon>
        <taxon>Dikarya</taxon>
        <taxon>Ascomycota</taxon>
        <taxon>Pezizomycotina</taxon>
        <taxon>Dothideomycetes</taxon>
        <taxon>Pleosporomycetidae</taxon>
        <taxon>Pleosporales</taxon>
        <taxon>Lindgomycetaceae</taxon>
        <taxon>Lindgomyces</taxon>
    </lineage>
</organism>
<sequence length="357" mass="39468">MKCLPSAKLLLAHGNILHDWHAEVLAIRAFNRFILDECRLLSIPPYTPSRFVRRRRTSEITEAEYQPFAIKDDVSIHMYCSEAPCGDASMELVMNAQEDSTPWTSPPPTVSSEDSNADPTLAAIRGRSHFGLLGAVRLKPARPDAPPALSKSCTDKLALAQCTSILSSLSSLLITPRNAYLSSLVLPKSQHVEAACTRAFSRKGRMSAITPEMETRWKDLGTGYGFHPFKIQHTGKEFKHSRRSVRSIERSIPSNLSAIHTPHVQETLIAGVLQGRKQFDPRGASAICRRSIWKVAIELVGIVGVPMLIEAARKSRYGEVKNGEVLAGRITVKREAMNGPFKGWLRNTGDDDFGVET</sequence>